<keyword evidence="6" id="KW-0315">Glutamine amidotransferase</keyword>
<comment type="catalytic activity">
    <reaction evidence="7">
        <text>L-aspartate + L-glutamine + ATP + H2O = L-asparagine + L-glutamate + AMP + diphosphate + H(+)</text>
        <dbReference type="Rhea" id="RHEA:12228"/>
        <dbReference type="ChEBI" id="CHEBI:15377"/>
        <dbReference type="ChEBI" id="CHEBI:15378"/>
        <dbReference type="ChEBI" id="CHEBI:29985"/>
        <dbReference type="ChEBI" id="CHEBI:29991"/>
        <dbReference type="ChEBI" id="CHEBI:30616"/>
        <dbReference type="ChEBI" id="CHEBI:33019"/>
        <dbReference type="ChEBI" id="CHEBI:58048"/>
        <dbReference type="ChEBI" id="CHEBI:58359"/>
        <dbReference type="ChEBI" id="CHEBI:456215"/>
        <dbReference type="EC" id="6.3.5.4"/>
    </reaction>
</comment>
<dbReference type="Pfam" id="PF13537">
    <property type="entry name" value="GATase_7"/>
    <property type="match status" value="1"/>
</dbReference>
<evidence type="ECO:0000313" key="9">
    <source>
        <dbReference type="EMBL" id="PLW68400.1"/>
    </source>
</evidence>
<proteinExistence type="inferred from homology"/>
<sequence>MSGICGYLQLDDGPSLPGPVSAMLSAMAYRGPDGLNHLCTGPLVLGHALLKHRADAAQLPCQVPGTELYLTLDGRLDNPGELTAALGLAGNASEPELIAAAYHHWGDTFPLHLDGDFALALWDVRRQRLLCARDHTGTRPFYYCQGPGFFAFASELPPLLNLIEGAPQPDQGMITQFLAQCWLSNEDTFWESCRRLPPAHTLVVQGAQVQLQRYWQPDFQQTLEYPHLQDYRNHYRELLADVVGRQSRSDHPVAFEVSGGLDSSALFAVASDLQSRGDLPAPDLAGYTLDFRGCGDADEVAYAQAVARHCDRPLVLVPPTHKPLDWYRQRGRRRGEFCNAPNGVMSVGLLQRAAAAGSRVLVNGTGGDEWLDCGYAAYAEAAGRGQFAAFTQMLRNQARRDGWLRSLESALRAALAGNLSPTLKDLLRCKPTSTPEQRRQLSPGRLQKLKALQAGHREGCDRPPQAASWQQPLWQQLHESYALLAHETMEVLAAESGLELRRPYWSRRLVEFSISLPRRVLTAPGENRGLHRTALGALLPAAVLAREDKAEFSASFQDLTAAVAVALAGGRPDVGPDWLQPDAFDALLASAQNAKTGEANWPLWFLFSCAAVLEHAG</sequence>
<evidence type="ECO:0000259" key="8">
    <source>
        <dbReference type="PROSITE" id="PS51278"/>
    </source>
</evidence>
<gene>
    <name evidence="9" type="ORF">C0039_12750</name>
</gene>
<dbReference type="GO" id="GO:0004066">
    <property type="term" value="F:asparagine synthase (glutamine-hydrolyzing) activity"/>
    <property type="evidence" value="ECO:0007669"/>
    <property type="project" value="UniProtKB-EC"/>
</dbReference>
<evidence type="ECO:0000256" key="6">
    <source>
        <dbReference type="ARBA" id="ARBA00022962"/>
    </source>
</evidence>
<dbReference type="InterPro" id="IPR051786">
    <property type="entry name" value="ASN_synthetase/amidase"/>
</dbReference>
<dbReference type="InterPro" id="IPR029055">
    <property type="entry name" value="Ntn_hydrolases_N"/>
</dbReference>
<keyword evidence="5" id="KW-0067">ATP-binding</keyword>
<dbReference type="PROSITE" id="PS51278">
    <property type="entry name" value="GATASE_TYPE_2"/>
    <property type="match status" value="1"/>
</dbReference>
<evidence type="ECO:0000256" key="5">
    <source>
        <dbReference type="ARBA" id="ARBA00022840"/>
    </source>
</evidence>
<dbReference type="EC" id="6.3.5.4" evidence="3"/>
<dbReference type="SUPFAM" id="SSF52402">
    <property type="entry name" value="Adenine nucleotide alpha hydrolases-like"/>
    <property type="match status" value="1"/>
</dbReference>
<dbReference type="AlphaFoldDB" id="A0A2N5X1R8"/>
<comment type="caution">
    <text evidence="9">The sequence shown here is derived from an EMBL/GenBank/DDBJ whole genome shotgun (WGS) entry which is preliminary data.</text>
</comment>
<dbReference type="Gene3D" id="3.60.20.10">
    <property type="entry name" value="Glutamine Phosphoribosylpyrophosphate, subunit 1, domain 1"/>
    <property type="match status" value="1"/>
</dbReference>
<dbReference type="PANTHER" id="PTHR43284:SF1">
    <property type="entry name" value="ASPARAGINE SYNTHETASE"/>
    <property type="match status" value="1"/>
</dbReference>
<evidence type="ECO:0000256" key="7">
    <source>
        <dbReference type="ARBA" id="ARBA00048741"/>
    </source>
</evidence>
<protein>
    <recommendedName>
        <fullName evidence="3">asparagine synthase (glutamine-hydrolyzing)</fullName>
        <ecNumber evidence="3">6.3.5.4</ecNumber>
    </recommendedName>
</protein>
<dbReference type="PANTHER" id="PTHR43284">
    <property type="entry name" value="ASPARAGINE SYNTHETASE (GLUTAMINE-HYDROLYZING)"/>
    <property type="match status" value="1"/>
</dbReference>
<dbReference type="InterPro" id="IPR033738">
    <property type="entry name" value="AsnB_N"/>
</dbReference>
<dbReference type="Proteomes" id="UP000235005">
    <property type="component" value="Unassembled WGS sequence"/>
</dbReference>
<dbReference type="InterPro" id="IPR014729">
    <property type="entry name" value="Rossmann-like_a/b/a_fold"/>
</dbReference>
<dbReference type="InterPro" id="IPR017932">
    <property type="entry name" value="GATase_2_dom"/>
</dbReference>
<dbReference type="GO" id="GO:0005524">
    <property type="term" value="F:ATP binding"/>
    <property type="evidence" value="ECO:0007669"/>
    <property type="project" value="UniProtKB-KW"/>
</dbReference>
<accession>A0A2N5X1R8</accession>
<evidence type="ECO:0000256" key="4">
    <source>
        <dbReference type="ARBA" id="ARBA00022741"/>
    </source>
</evidence>
<dbReference type="EMBL" id="PKUS01000015">
    <property type="protein sequence ID" value="PLW68400.1"/>
    <property type="molecule type" value="Genomic_DNA"/>
</dbReference>
<comment type="similarity">
    <text evidence="2">Belongs to the asparagine synthetase family.</text>
</comment>
<dbReference type="SUPFAM" id="SSF56235">
    <property type="entry name" value="N-terminal nucleophile aminohydrolases (Ntn hydrolases)"/>
    <property type="match status" value="1"/>
</dbReference>
<dbReference type="CDD" id="cd00712">
    <property type="entry name" value="AsnB"/>
    <property type="match status" value="1"/>
</dbReference>
<reference evidence="9 10" key="1">
    <citation type="submission" date="2018-01" db="EMBL/GenBank/DDBJ databases">
        <title>The draft genome sequence of Halioglobus lutimaris HF004.</title>
        <authorList>
            <person name="Du Z.-J."/>
            <person name="Shi M.-J."/>
        </authorList>
    </citation>
    <scope>NUCLEOTIDE SEQUENCE [LARGE SCALE GENOMIC DNA]</scope>
    <source>
        <strain evidence="9 10">HF004</strain>
    </source>
</reference>
<evidence type="ECO:0000256" key="1">
    <source>
        <dbReference type="ARBA" id="ARBA00005187"/>
    </source>
</evidence>
<evidence type="ECO:0000313" key="10">
    <source>
        <dbReference type="Proteomes" id="UP000235005"/>
    </source>
</evidence>
<dbReference type="RefSeq" id="WP_101518258.1">
    <property type="nucleotide sequence ID" value="NZ_PKUS01000015.1"/>
</dbReference>
<dbReference type="Pfam" id="PF00733">
    <property type="entry name" value="Asn_synthase"/>
    <property type="match status" value="1"/>
</dbReference>
<dbReference type="InterPro" id="IPR006426">
    <property type="entry name" value="Asn_synth_AEB"/>
</dbReference>
<evidence type="ECO:0000256" key="3">
    <source>
        <dbReference type="ARBA" id="ARBA00012737"/>
    </source>
</evidence>
<feature type="domain" description="Glutamine amidotransferase type-2" evidence="8">
    <location>
        <begin position="2"/>
        <end position="207"/>
    </location>
</feature>
<evidence type="ECO:0000256" key="2">
    <source>
        <dbReference type="ARBA" id="ARBA00005752"/>
    </source>
</evidence>
<keyword evidence="10" id="KW-1185">Reference proteome</keyword>
<name>A0A2N5X1R8_9GAMM</name>
<dbReference type="OrthoDB" id="9763290at2"/>
<dbReference type="Gene3D" id="3.40.50.620">
    <property type="entry name" value="HUPs"/>
    <property type="match status" value="2"/>
</dbReference>
<dbReference type="InterPro" id="IPR001962">
    <property type="entry name" value="Asn_synthase"/>
</dbReference>
<comment type="pathway">
    <text evidence="1">Amino-acid biosynthesis; L-asparagine biosynthesis; L-asparagine from L-aspartate (L-Gln route): step 1/1.</text>
</comment>
<dbReference type="GO" id="GO:0006529">
    <property type="term" value="P:asparagine biosynthetic process"/>
    <property type="evidence" value="ECO:0007669"/>
    <property type="project" value="InterPro"/>
</dbReference>
<dbReference type="PIRSF" id="PIRSF001589">
    <property type="entry name" value="Asn_synthetase_glu-h"/>
    <property type="match status" value="1"/>
</dbReference>
<keyword evidence="4" id="KW-0547">Nucleotide-binding</keyword>
<organism evidence="9 10">
    <name type="scientific">Pseudohalioglobus lutimaris</name>
    <dbReference type="NCBI Taxonomy" id="1737061"/>
    <lineage>
        <taxon>Bacteria</taxon>
        <taxon>Pseudomonadati</taxon>
        <taxon>Pseudomonadota</taxon>
        <taxon>Gammaproteobacteria</taxon>
        <taxon>Cellvibrionales</taxon>
        <taxon>Halieaceae</taxon>
        <taxon>Pseudohalioglobus</taxon>
    </lineage>
</organism>